<dbReference type="InParanoid" id="A0A369JCI4"/>
<gene>
    <name evidence="1" type="ORF">Hypma_000533</name>
</gene>
<dbReference type="AlphaFoldDB" id="A0A369JCI4"/>
<accession>A0A369JCI4</accession>
<dbReference type="EMBL" id="LUEZ02000106">
    <property type="protein sequence ID" value="RDB18317.1"/>
    <property type="molecule type" value="Genomic_DNA"/>
</dbReference>
<proteinExistence type="predicted"/>
<protein>
    <submittedName>
        <fullName evidence="1">Uncharacterized protein</fullName>
    </submittedName>
</protein>
<reference evidence="1" key="1">
    <citation type="submission" date="2018-04" db="EMBL/GenBank/DDBJ databases">
        <title>Whole genome sequencing of Hypsizygus marmoreus.</title>
        <authorList>
            <person name="Choi I.-G."/>
            <person name="Min B."/>
            <person name="Kim J.-G."/>
            <person name="Kim S."/>
            <person name="Oh Y.-L."/>
            <person name="Kong W.-S."/>
            <person name="Park H."/>
            <person name="Jeong J."/>
            <person name="Song E.-S."/>
        </authorList>
    </citation>
    <scope>NUCLEOTIDE SEQUENCE [LARGE SCALE GENOMIC DNA]</scope>
    <source>
        <strain evidence="1">51987-8</strain>
    </source>
</reference>
<keyword evidence="2" id="KW-1185">Reference proteome</keyword>
<name>A0A369JCI4_HYPMA</name>
<dbReference type="Proteomes" id="UP000076154">
    <property type="component" value="Unassembled WGS sequence"/>
</dbReference>
<evidence type="ECO:0000313" key="1">
    <source>
        <dbReference type="EMBL" id="RDB18317.1"/>
    </source>
</evidence>
<organism evidence="1 2">
    <name type="scientific">Hypsizygus marmoreus</name>
    <name type="common">White beech mushroom</name>
    <name type="synonym">Agaricus marmoreus</name>
    <dbReference type="NCBI Taxonomy" id="39966"/>
    <lineage>
        <taxon>Eukaryota</taxon>
        <taxon>Fungi</taxon>
        <taxon>Dikarya</taxon>
        <taxon>Basidiomycota</taxon>
        <taxon>Agaricomycotina</taxon>
        <taxon>Agaricomycetes</taxon>
        <taxon>Agaricomycetidae</taxon>
        <taxon>Agaricales</taxon>
        <taxon>Tricholomatineae</taxon>
        <taxon>Lyophyllaceae</taxon>
        <taxon>Hypsizygus</taxon>
    </lineage>
</organism>
<evidence type="ECO:0000313" key="2">
    <source>
        <dbReference type="Proteomes" id="UP000076154"/>
    </source>
</evidence>
<sequence length="305" mass="33468">MLGVGSCLNTFPPQQTTTNHLSRRLALLPHCALPSNQLWPRRSDVLAPAPDASAIADYGSAAEVVGRVEGEGTVANDDAKEFCCVLVGKKVNLMVSGKGGEEGPVRENKVSGADPCARSSYTDGRIRRRLPHFLAGDNVTTSALPQHYVSELLKAVAAAPVLQIWSNSIPYDYNTLDASNIPHVLAPSLMSTTLHAALSNCDLPPPHSVQHPWMLVCLREWDEPGYGGDDARTRAVLLIPCPTFPPERGPILWMGEDVSDVFEYVVQCMIWWSEYDELVEARRMRIRGEHCGDDWAWIGGREAEV</sequence>
<comment type="caution">
    <text evidence="1">The sequence shown here is derived from an EMBL/GenBank/DDBJ whole genome shotgun (WGS) entry which is preliminary data.</text>
</comment>